<dbReference type="AlphaFoldDB" id="A0A4U5NY00"/>
<sequence>MISALLLLFLVLSFGRCEVDKNLEDEVNVWDVVIKTCDEAGAGTDASVFLKVFYETNHGSETFELDNPSQNDFERGERSHFKLNLKQNDLVNLGLFWWPGFTISEQWCVDWILMLNSNWEVCFEGIFNRWILHYKDPPTYAAQFHRLAFEDCVNPAPASAKRYAYRRVDDIAELKLSEENLAPKNK</sequence>
<dbReference type="InterPro" id="IPR036392">
    <property type="entry name" value="PLAT/LH2_dom_sf"/>
</dbReference>
<dbReference type="CDD" id="cd00113">
    <property type="entry name" value="PLAT"/>
    <property type="match status" value="1"/>
</dbReference>
<dbReference type="Pfam" id="PF01477">
    <property type="entry name" value="PLAT"/>
    <property type="match status" value="1"/>
</dbReference>
<dbReference type="PROSITE" id="PS50095">
    <property type="entry name" value="PLAT"/>
    <property type="match status" value="1"/>
</dbReference>
<dbReference type="OrthoDB" id="5322100at2759"/>
<reference evidence="4 5" key="2">
    <citation type="journal article" date="2019" name="G3 (Bethesda)">
        <title>Hybrid Assembly of the Genome of the Entomopathogenic Nematode Steinernema carpocapsae Identifies the X-Chromosome.</title>
        <authorList>
            <person name="Serra L."/>
            <person name="Macchietto M."/>
            <person name="Macias-Munoz A."/>
            <person name="McGill C.J."/>
            <person name="Rodriguez I.M."/>
            <person name="Rodriguez B."/>
            <person name="Murad R."/>
            <person name="Mortazavi A."/>
        </authorList>
    </citation>
    <scope>NUCLEOTIDE SEQUENCE [LARGE SCALE GENOMIC DNA]</scope>
    <source>
        <strain evidence="4 5">ALL</strain>
    </source>
</reference>
<keyword evidence="2" id="KW-0732">Signal</keyword>
<comment type="caution">
    <text evidence="1">Lacks conserved residue(s) required for the propagation of feature annotation.</text>
</comment>
<dbReference type="Gene3D" id="2.60.60.20">
    <property type="entry name" value="PLAT/LH2 domain"/>
    <property type="match status" value="1"/>
</dbReference>
<comment type="caution">
    <text evidence="4">The sequence shown here is derived from an EMBL/GenBank/DDBJ whole genome shotgun (WGS) entry which is preliminary data.</text>
</comment>
<reference evidence="4 5" key="1">
    <citation type="journal article" date="2015" name="Genome Biol.">
        <title>Comparative genomics of Steinernema reveals deeply conserved gene regulatory networks.</title>
        <authorList>
            <person name="Dillman A.R."/>
            <person name="Macchietto M."/>
            <person name="Porter C.F."/>
            <person name="Rogers A."/>
            <person name="Williams B."/>
            <person name="Antoshechkin I."/>
            <person name="Lee M.M."/>
            <person name="Goodwin Z."/>
            <person name="Lu X."/>
            <person name="Lewis E.E."/>
            <person name="Goodrich-Blair H."/>
            <person name="Stock S.P."/>
            <person name="Adams B.J."/>
            <person name="Sternberg P.W."/>
            <person name="Mortazavi A."/>
        </authorList>
    </citation>
    <scope>NUCLEOTIDE SEQUENCE [LARGE SCALE GENOMIC DNA]</scope>
    <source>
        <strain evidence="4 5">ALL</strain>
    </source>
</reference>
<dbReference type="Proteomes" id="UP000298663">
    <property type="component" value="Unassembled WGS sequence"/>
</dbReference>
<keyword evidence="5" id="KW-1185">Reference proteome</keyword>
<dbReference type="SUPFAM" id="SSF49723">
    <property type="entry name" value="Lipase/lipooxygenase domain (PLAT/LH2 domain)"/>
    <property type="match status" value="1"/>
</dbReference>
<evidence type="ECO:0000256" key="2">
    <source>
        <dbReference type="SAM" id="SignalP"/>
    </source>
</evidence>
<evidence type="ECO:0000313" key="5">
    <source>
        <dbReference type="Proteomes" id="UP000298663"/>
    </source>
</evidence>
<evidence type="ECO:0000259" key="3">
    <source>
        <dbReference type="PROSITE" id="PS50095"/>
    </source>
</evidence>
<gene>
    <name evidence="4" type="ORF">L596_012731</name>
</gene>
<organism evidence="4 5">
    <name type="scientific">Steinernema carpocapsae</name>
    <name type="common">Entomopathogenic nematode</name>
    <dbReference type="NCBI Taxonomy" id="34508"/>
    <lineage>
        <taxon>Eukaryota</taxon>
        <taxon>Metazoa</taxon>
        <taxon>Ecdysozoa</taxon>
        <taxon>Nematoda</taxon>
        <taxon>Chromadorea</taxon>
        <taxon>Rhabditida</taxon>
        <taxon>Tylenchina</taxon>
        <taxon>Panagrolaimomorpha</taxon>
        <taxon>Strongyloidoidea</taxon>
        <taxon>Steinernematidae</taxon>
        <taxon>Steinernema</taxon>
    </lineage>
</organism>
<proteinExistence type="predicted"/>
<protein>
    <recommendedName>
        <fullName evidence="3">PLAT domain-containing protein</fullName>
    </recommendedName>
</protein>
<evidence type="ECO:0000256" key="1">
    <source>
        <dbReference type="PROSITE-ProRule" id="PRU00152"/>
    </source>
</evidence>
<feature type="signal peptide" evidence="2">
    <location>
        <begin position="1"/>
        <end position="17"/>
    </location>
</feature>
<dbReference type="InterPro" id="IPR001024">
    <property type="entry name" value="PLAT/LH2_dom"/>
</dbReference>
<name>A0A4U5NY00_STECR</name>
<accession>A0A4U5NY00</accession>
<feature type="chain" id="PRO_5020586881" description="PLAT domain-containing protein" evidence="2">
    <location>
        <begin position="18"/>
        <end position="186"/>
    </location>
</feature>
<feature type="domain" description="PLAT" evidence="3">
    <location>
        <begin position="28"/>
        <end position="145"/>
    </location>
</feature>
<dbReference type="EMBL" id="AZBU02000003">
    <property type="protein sequence ID" value="TKR88499.1"/>
    <property type="molecule type" value="Genomic_DNA"/>
</dbReference>
<evidence type="ECO:0000313" key="4">
    <source>
        <dbReference type="EMBL" id="TKR88499.1"/>
    </source>
</evidence>